<comment type="similarity">
    <text evidence="1 3">Belongs to the type-B carboxylesterase/lipase family.</text>
</comment>
<comment type="caution">
    <text evidence="5">The sequence shown here is derived from an EMBL/GenBank/DDBJ whole genome shotgun (WGS) entry which is preliminary data.</text>
</comment>
<dbReference type="InterPro" id="IPR002018">
    <property type="entry name" value="CarbesteraseB"/>
</dbReference>
<dbReference type="PROSITE" id="PS00122">
    <property type="entry name" value="CARBOXYLESTERASE_B_1"/>
    <property type="match status" value="1"/>
</dbReference>
<evidence type="ECO:0000259" key="4">
    <source>
        <dbReference type="Pfam" id="PF00135"/>
    </source>
</evidence>
<dbReference type="InterPro" id="IPR050309">
    <property type="entry name" value="Type-B_Carboxylest/Lipase"/>
</dbReference>
<dbReference type="Gene3D" id="3.40.50.1820">
    <property type="entry name" value="alpha/beta hydrolase"/>
    <property type="match status" value="1"/>
</dbReference>
<dbReference type="PANTHER" id="PTHR11559">
    <property type="entry name" value="CARBOXYLESTERASE"/>
    <property type="match status" value="1"/>
</dbReference>
<reference evidence="5 6" key="1">
    <citation type="submission" date="2024-06" db="EMBL/GenBank/DDBJ databases">
        <title>Complete genome of Phlyctema vagabunda strain 19-DSS-EL-015.</title>
        <authorList>
            <person name="Fiorenzani C."/>
        </authorList>
    </citation>
    <scope>NUCLEOTIDE SEQUENCE [LARGE SCALE GENOMIC DNA]</scope>
    <source>
        <strain evidence="5 6">19-DSS-EL-015</strain>
    </source>
</reference>
<feature type="chain" id="PRO_5044976996" description="Carboxylic ester hydrolase" evidence="3">
    <location>
        <begin position="17"/>
        <end position="561"/>
    </location>
</feature>
<protein>
    <recommendedName>
        <fullName evidence="3">Carboxylic ester hydrolase</fullName>
        <ecNumber evidence="3">3.1.1.-</ecNumber>
    </recommendedName>
</protein>
<evidence type="ECO:0000256" key="3">
    <source>
        <dbReference type="RuleBase" id="RU361235"/>
    </source>
</evidence>
<keyword evidence="2 3" id="KW-0378">Hydrolase</keyword>
<dbReference type="InterPro" id="IPR019826">
    <property type="entry name" value="Carboxylesterase_B_AS"/>
</dbReference>
<keyword evidence="6" id="KW-1185">Reference proteome</keyword>
<name>A0ABR4PK48_9HELO</name>
<sequence>MMISVLLLAALPLALAAPQIRAAAPTVTIPSPQATIIGNTGLIETFPGIPFAKPPVGPLRLKPPQAITEPLGTIHATENGKACPQFFFSTVLNDAIPTSALGLLLNTPLFQTVLNAGEDCLYINVHRPVGTAANAKLPVLFWIFGGGFELGWNAMYDGTGWVQQSIAQNKPVIFVTVNYRVGGFGFLGGAEILADGSSNLGLLDQRLGLQWVADNIASFGGDPAKVTIWGESAGAISVFDQMALYNGDHTYKGKPLFRAAIMNSGSVVPADPVDCPKAQKVYDTVVDAAGCSASTDTLGCLRLAPYDTLLNATNSVPGLLSYSSVALSYLPRPDGSVLTQSPDVLATSGRFAKVPFIIGDQEDEGSIFALFQSNITTTAQVAQYLKQFFFNSASDAQMTALVATYPDTTTDGSPFRTGILNNIYPQYKRLAAIIGDLTFTLTRRSFLQIAATVAPEVPSWSYLASYDYGTAVLGTFHGSDLLQVFFGVLPNYASASTYSYYLSFVNTMDPNNGTTLYPAWPQWSVKKQLMQFYALSSNLLSDDFRSDTYDFITANIGSLHI</sequence>
<evidence type="ECO:0000256" key="1">
    <source>
        <dbReference type="ARBA" id="ARBA00005964"/>
    </source>
</evidence>
<gene>
    <name evidence="5" type="ORF">PVAG01_05340</name>
</gene>
<feature type="signal peptide" evidence="3">
    <location>
        <begin position="1"/>
        <end position="16"/>
    </location>
</feature>
<dbReference type="EMBL" id="JBFCZG010000004">
    <property type="protein sequence ID" value="KAL3423593.1"/>
    <property type="molecule type" value="Genomic_DNA"/>
</dbReference>
<evidence type="ECO:0000256" key="2">
    <source>
        <dbReference type="ARBA" id="ARBA00022801"/>
    </source>
</evidence>
<organism evidence="5 6">
    <name type="scientific">Phlyctema vagabunda</name>
    <dbReference type="NCBI Taxonomy" id="108571"/>
    <lineage>
        <taxon>Eukaryota</taxon>
        <taxon>Fungi</taxon>
        <taxon>Dikarya</taxon>
        <taxon>Ascomycota</taxon>
        <taxon>Pezizomycotina</taxon>
        <taxon>Leotiomycetes</taxon>
        <taxon>Helotiales</taxon>
        <taxon>Dermateaceae</taxon>
        <taxon>Phlyctema</taxon>
    </lineage>
</organism>
<accession>A0ABR4PK48</accession>
<dbReference type="Pfam" id="PF00135">
    <property type="entry name" value="COesterase"/>
    <property type="match status" value="1"/>
</dbReference>
<proteinExistence type="inferred from homology"/>
<keyword evidence="3" id="KW-0732">Signal</keyword>
<feature type="domain" description="Carboxylesterase type B" evidence="4">
    <location>
        <begin position="41"/>
        <end position="539"/>
    </location>
</feature>
<evidence type="ECO:0000313" key="5">
    <source>
        <dbReference type="EMBL" id="KAL3423593.1"/>
    </source>
</evidence>
<dbReference type="Proteomes" id="UP001629113">
    <property type="component" value="Unassembled WGS sequence"/>
</dbReference>
<evidence type="ECO:0000313" key="6">
    <source>
        <dbReference type="Proteomes" id="UP001629113"/>
    </source>
</evidence>
<dbReference type="SUPFAM" id="SSF53474">
    <property type="entry name" value="alpha/beta-Hydrolases"/>
    <property type="match status" value="1"/>
</dbReference>
<dbReference type="EC" id="3.1.1.-" evidence="3"/>
<dbReference type="InterPro" id="IPR029058">
    <property type="entry name" value="AB_hydrolase_fold"/>
</dbReference>